<protein>
    <submittedName>
        <fullName evidence="2">AMP-binding protein</fullName>
    </submittedName>
</protein>
<dbReference type="GO" id="GO:0009239">
    <property type="term" value="P:enterobactin biosynthetic process"/>
    <property type="evidence" value="ECO:0007669"/>
    <property type="project" value="TreeGrafter"/>
</dbReference>
<dbReference type="SUPFAM" id="SSF56801">
    <property type="entry name" value="Acetyl-CoA synthetase-like"/>
    <property type="match status" value="1"/>
</dbReference>
<dbReference type="GO" id="GO:0031177">
    <property type="term" value="F:phosphopantetheine binding"/>
    <property type="evidence" value="ECO:0007669"/>
    <property type="project" value="TreeGrafter"/>
</dbReference>
<dbReference type="GO" id="GO:0047527">
    <property type="term" value="F:2,3-dihydroxybenzoate-serine ligase activity"/>
    <property type="evidence" value="ECO:0007669"/>
    <property type="project" value="TreeGrafter"/>
</dbReference>
<evidence type="ECO:0000313" key="3">
    <source>
        <dbReference type="Proteomes" id="UP000319103"/>
    </source>
</evidence>
<name>A0A540W165_9ACTN</name>
<dbReference type="RefSeq" id="WP_141633446.1">
    <property type="nucleotide sequence ID" value="NZ_VIGB01000003.1"/>
</dbReference>
<organism evidence="2 3">
    <name type="scientific">Kitasatospora acidiphila</name>
    <dbReference type="NCBI Taxonomy" id="2567942"/>
    <lineage>
        <taxon>Bacteria</taxon>
        <taxon>Bacillati</taxon>
        <taxon>Actinomycetota</taxon>
        <taxon>Actinomycetes</taxon>
        <taxon>Kitasatosporales</taxon>
        <taxon>Streptomycetaceae</taxon>
        <taxon>Kitasatospora</taxon>
    </lineage>
</organism>
<feature type="domain" description="AMP-dependent synthetase/ligase" evidence="1">
    <location>
        <begin position="97"/>
        <end position="307"/>
    </location>
</feature>
<dbReference type="GO" id="GO:0005829">
    <property type="term" value="C:cytosol"/>
    <property type="evidence" value="ECO:0007669"/>
    <property type="project" value="TreeGrafter"/>
</dbReference>
<dbReference type="GO" id="GO:0009366">
    <property type="term" value="C:enterobactin synthetase complex"/>
    <property type="evidence" value="ECO:0007669"/>
    <property type="project" value="TreeGrafter"/>
</dbReference>
<dbReference type="Gene3D" id="3.40.50.980">
    <property type="match status" value="2"/>
</dbReference>
<dbReference type="AlphaFoldDB" id="A0A540W165"/>
<sequence>MLPAKFDLDVSLGEVFDEQGRPAGLRGSLLAAADLFDAETVRRMGDWLVRVLDEVAAAPGTRLASVDVLGEVERALVLTGWNGPSVEVGSLVPDLVARRAAELPDAVAVVCEGVELSYAELDARANRLAHFLVGRGVGAESVVGLCLPRGVEMVAAILGVWRAGAAYVPLDPEYPAERLAFMVSDSGACLVVGEGGVDVAGPEVAAQPSTAPDVDLTGAQLAYVIYTSGSTGRPKGVAVTHGAVAGMAVALGPHLGVQVGTRVLQFASFSFDASVLDVVLTLSAGGTLVVASAGERADAGLLVKMLRGVGLGWRVWCRRCWRCWILLSCRGCRRCWWVRSRFRWSRRALGVRGGGW</sequence>
<dbReference type="OrthoDB" id="2472181at2"/>
<dbReference type="PANTHER" id="PTHR45527:SF1">
    <property type="entry name" value="FATTY ACID SYNTHASE"/>
    <property type="match status" value="1"/>
</dbReference>
<proteinExistence type="predicted"/>
<evidence type="ECO:0000259" key="1">
    <source>
        <dbReference type="Pfam" id="PF00501"/>
    </source>
</evidence>
<accession>A0A540W165</accession>
<dbReference type="Gene3D" id="3.30.559.30">
    <property type="entry name" value="Nonribosomal peptide synthetase, condensation domain"/>
    <property type="match status" value="1"/>
</dbReference>
<gene>
    <name evidence="2" type="ORF">E6W39_11405</name>
</gene>
<keyword evidence="3" id="KW-1185">Reference proteome</keyword>
<dbReference type="PROSITE" id="PS00455">
    <property type="entry name" value="AMP_BINDING"/>
    <property type="match status" value="1"/>
</dbReference>
<comment type="caution">
    <text evidence="2">The sequence shown here is derived from an EMBL/GenBank/DDBJ whole genome shotgun (WGS) entry which is preliminary data.</text>
</comment>
<dbReference type="PANTHER" id="PTHR45527">
    <property type="entry name" value="NONRIBOSOMAL PEPTIDE SYNTHETASE"/>
    <property type="match status" value="1"/>
</dbReference>
<dbReference type="FunFam" id="3.40.50.980:FF:000001">
    <property type="entry name" value="Non-ribosomal peptide synthetase"/>
    <property type="match status" value="1"/>
</dbReference>
<dbReference type="Proteomes" id="UP000319103">
    <property type="component" value="Unassembled WGS sequence"/>
</dbReference>
<dbReference type="SUPFAM" id="SSF52777">
    <property type="entry name" value="CoA-dependent acyltransferases"/>
    <property type="match status" value="1"/>
</dbReference>
<dbReference type="GO" id="GO:0043041">
    <property type="term" value="P:amino acid activation for nonribosomal peptide biosynthetic process"/>
    <property type="evidence" value="ECO:0007669"/>
    <property type="project" value="TreeGrafter"/>
</dbReference>
<dbReference type="Pfam" id="PF00501">
    <property type="entry name" value="AMP-binding"/>
    <property type="match status" value="1"/>
</dbReference>
<dbReference type="EMBL" id="VIGB01000003">
    <property type="protein sequence ID" value="TQF02756.1"/>
    <property type="molecule type" value="Genomic_DNA"/>
</dbReference>
<dbReference type="InterPro" id="IPR000873">
    <property type="entry name" value="AMP-dep_synth/lig_dom"/>
</dbReference>
<reference evidence="2 3" key="1">
    <citation type="submission" date="2019-06" db="EMBL/GenBank/DDBJ databases">
        <title>Description of Kitasatospora acidophila sp. nov. isolated from pine grove soil, and reclassification of Streptomyces novaecaesareae to Kitasatospora novaeceasareae comb. nov.</title>
        <authorList>
            <person name="Kim M.J."/>
        </authorList>
    </citation>
    <scope>NUCLEOTIDE SEQUENCE [LARGE SCALE GENOMIC DNA]</scope>
    <source>
        <strain evidence="2 3">MMS16-CNU292</strain>
    </source>
</reference>
<dbReference type="InterPro" id="IPR020845">
    <property type="entry name" value="AMP-binding_CS"/>
</dbReference>
<evidence type="ECO:0000313" key="2">
    <source>
        <dbReference type="EMBL" id="TQF02756.1"/>
    </source>
</evidence>